<evidence type="ECO:0000313" key="2">
    <source>
        <dbReference type="EMBL" id="KAF1911004.1"/>
    </source>
</evidence>
<dbReference type="AlphaFoldDB" id="A0A6A5Q8R6"/>
<gene>
    <name evidence="2" type="ORF">BDU57DRAFT_543625</name>
</gene>
<dbReference type="EMBL" id="ML979147">
    <property type="protein sequence ID" value="KAF1911004.1"/>
    <property type="molecule type" value="Genomic_DNA"/>
</dbReference>
<name>A0A6A5Q8R6_AMPQU</name>
<proteinExistence type="predicted"/>
<sequence length="184" mass="20311">MPQCGDESVDKSKITLSSPFARARLSTPGCNVATPSKGFTRFAFDDANCGEDKVGPPEPQQEEGEGPQLTARAPASSAKETEWSDKDLQEMQRRTEPWRIEGRVRQVAKVDITRVKHRIGHDFARVGLPKHFAPILETLRPDREKILNNVIYAVETVIDVSQLLSQGFGGVVGLDVFVLGNARK</sequence>
<reference evidence="2" key="1">
    <citation type="journal article" date="2020" name="Stud. Mycol.">
        <title>101 Dothideomycetes genomes: a test case for predicting lifestyles and emergence of pathogens.</title>
        <authorList>
            <person name="Haridas S."/>
            <person name="Albert R."/>
            <person name="Binder M."/>
            <person name="Bloem J."/>
            <person name="Labutti K."/>
            <person name="Salamov A."/>
            <person name="Andreopoulos B."/>
            <person name="Baker S."/>
            <person name="Barry K."/>
            <person name="Bills G."/>
            <person name="Bluhm B."/>
            <person name="Cannon C."/>
            <person name="Castanera R."/>
            <person name="Culley D."/>
            <person name="Daum C."/>
            <person name="Ezra D."/>
            <person name="Gonzalez J."/>
            <person name="Henrissat B."/>
            <person name="Kuo A."/>
            <person name="Liang C."/>
            <person name="Lipzen A."/>
            <person name="Lutzoni F."/>
            <person name="Magnuson J."/>
            <person name="Mondo S."/>
            <person name="Nolan M."/>
            <person name="Ohm R."/>
            <person name="Pangilinan J."/>
            <person name="Park H.-J."/>
            <person name="Ramirez L."/>
            <person name="Alfaro M."/>
            <person name="Sun H."/>
            <person name="Tritt A."/>
            <person name="Yoshinaga Y."/>
            <person name="Zwiers L.-H."/>
            <person name="Turgeon B."/>
            <person name="Goodwin S."/>
            <person name="Spatafora J."/>
            <person name="Crous P."/>
            <person name="Grigoriev I."/>
        </authorList>
    </citation>
    <scope>NUCLEOTIDE SEQUENCE</scope>
    <source>
        <strain evidence="2">HMLAC05119</strain>
    </source>
</reference>
<accession>A0A6A5Q8R6</accession>
<feature type="compositionally biased region" description="Basic and acidic residues" evidence="1">
    <location>
        <begin position="79"/>
        <end position="91"/>
    </location>
</feature>
<keyword evidence="3" id="KW-1185">Reference proteome</keyword>
<protein>
    <submittedName>
        <fullName evidence="2">Uncharacterized protein</fullName>
    </submittedName>
</protein>
<feature type="region of interest" description="Disordered" evidence="1">
    <location>
        <begin position="44"/>
        <end position="91"/>
    </location>
</feature>
<evidence type="ECO:0000256" key="1">
    <source>
        <dbReference type="SAM" id="MobiDB-lite"/>
    </source>
</evidence>
<organism evidence="2 3">
    <name type="scientific">Ampelomyces quisqualis</name>
    <name type="common">Powdery mildew agent</name>
    <dbReference type="NCBI Taxonomy" id="50730"/>
    <lineage>
        <taxon>Eukaryota</taxon>
        <taxon>Fungi</taxon>
        <taxon>Dikarya</taxon>
        <taxon>Ascomycota</taxon>
        <taxon>Pezizomycotina</taxon>
        <taxon>Dothideomycetes</taxon>
        <taxon>Pleosporomycetidae</taxon>
        <taxon>Pleosporales</taxon>
        <taxon>Pleosporineae</taxon>
        <taxon>Phaeosphaeriaceae</taxon>
        <taxon>Ampelomyces</taxon>
    </lineage>
</organism>
<dbReference type="OrthoDB" id="5245302at2759"/>
<evidence type="ECO:0000313" key="3">
    <source>
        <dbReference type="Proteomes" id="UP000800096"/>
    </source>
</evidence>
<dbReference type="Proteomes" id="UP000800096">
    <property type="component" value="Unassembled WGS sequence"/>
</dbReference>